<dbReference type="Proteomes" id="UP000571554">
    <property type="component" value="Unassembled WGS sequence"/>
</dbReference>
<evidence type="ECO:0000256" key="10">
    <source>
        <dbReference type="ARBA" id="ARBA00023237"/>
    </source>
</evidence>
<dbReference type="GO" id="GO:0015288">
    <property type="term" value="F:porin activity"/>
    <property type="evidence" value="ECO:0007669"/>
    <property type="project" value="UniProtKB-KW"/>
</dbReference>
<evidence type="ECO:0000313" key="13">
    <source>
        <dbReference type="EMBL" id="MBB6104166.1"/>
    </source>
</evidence>
<keyword evidence="7" id="KW-0406">Ion transport</keyword>
<dbReference type="PANTHER" id="PTHR34501:SF9">
    <property type="entry name" value="MAJOR OUTER MEMBRANE PROTEIN P.IA"/>
    <property type="match status" value="1"/>
</dbReference>
<feature type="signal peptide" evidence="11">
    <location>
        <begin position="1"/>
        <end position="19"/>
    </location>
</feature>
<dbReference type="GO" id="GO:0006811">
    <property type="term" value="P:monoatomic ion transport"/>
    <property type="evidence" value="ECO:0007669"/>
    <property type="project" value="UniProtKB-KW"/>
</dbReference>
<accession>A0A7W9U0U1</accession>
<keyword evidence="8" id="KW-0626">Porin</keyword>
<gene>
    <name evidence="13" type="ORF">F4827_004025</name>
</gene>
<evidence type="ECO:0000259" key="12">
    <source>
        <dbReference type="Pfam" id="PF13609"/>
    </source>
</evidence>
<keyword evidence="14" id="KW-1185">Reference proteome</keyword>
<comment type="subcellular location">
    <subcellularLocation>
        <location evidence="1">Cell outer membrane</location>
        <topology evidence="1">Multi-pass membrane protein</topology>
    </subcellularLocation>
</comment>
<organism evidence="13 14">
    <name type="scientific">Paraburkholderia bannensis</name>
    <dbReference type="NCBI Taxonomy" id="765414"/>
    <lineage>
        <taxon>Bacteria</taxon>
        <taxon>Pseudomonadati</taxon>
        <taxon>Pseudomonadota</taxon>
        <taxon>Betaproteobacteria</taxon>
        <taxon>Burkholderiales</taxon>
        <taxon>Burkholderiaceae</taxon>
        <taxon>Paraburkholderia</taxon>
    </lineage>
</organism>
<evidence type="ECO:0000256" key="3">
    <source>
        <dbReference type="ARBA" id="ARBA00022448"/>
    </source>
</evidence>
<dbReference type="InterPro" id="IPR050298">
    <property type="entry name" value="Gram-neg_bact_OMP"/>
</dbReference>
<evidence type="ECO:0000256" key="8">
    <source>
        <dbReference type="ARBA" id="ARBA00023114"/>
    </source>
</evidence>
<dbReference type="Pfam" id="PF13609">
    <property type="entry name" value="Porin_4"/>
    <property type="match status" value="1"/>
</dbReference>
<comment type="caution">
    <text evidence="13">The sequence shown here is derived from an EMBL/GenBank/DDBJ whole genome shotgun (WGS) entry which is preliminary data.</text>
</comment>
<protein>
    <submittedName>
        <fullName evidence="13">Putative porin</fullName>
    </submittedName>
</protein>
<dbReference type="SUPFAM" id="SSF56935">
    <property type="entry name" value="Porins"/>
    <property type="match status" value="1"/>
</dbReference>
<feature type="chain" id="PRO_5030853694" evidence="11">
    <location>
        <begin position="20"/>
        <end position="363"/>
    </location>
</feature>
<keyword evidence="3" id="KW-0813">Transport</keyword>
<dbReference type="InterPro" id="IPR023614">
    <property type="entry name" value="Porin_dom_sf"/>
</dbReference>
<keyword evidence="4" id="KW-1134">Transmembrane beta strand</keyword>
<sequence length="363" mass="38572">MKKFACMAACAVGASFAHAQSSVTLYGLVDASLLYQNKNGGPGAGGPSPHSNFLFSSGGNSSNRWGLLGLEDLGGGVRAGFQLEGQFSIGSGAMSPSNTIFGHYANVFVRSSYGQITAGLQQDPAYYAFGRADPRSLKQAFSAAGYWNFLEGKSTTSGVTVYEANSVGYTYKTDTVYLGALYHFGNEAGSLAQGRTVSLGAAYEDAHFIGEGAFVQKNDQYGNRDLTVWSLGGGYKLGPLTFKAAWTDYNQPEGNAITQFGVTGPSDIRVIQAGANWYVTPASMLTFAYYWAEDRKDTQNATSAYVLSEDYFLSKSTELYGFVGLMNAKKMANGLTNLMTASLTGGMPDTNTVAVGVGISHRF</sequence>
<comment type="subunit">
    <text evidence="2">Homotrimer.</text>
</comment>
<dbReference type="RefSeq" id="WP_183726170.1">
    <property type="nucleotide sequence ID" value="NZ_JACHBW010000011.1"/>
</dbReference>
<evidence type="ECO:0000256" key="9">
    <source>
        <dbReference type="ARBA" id="ARBA00023136"/>
    </source>
</evidence>
<dbReference type="GO" id="GO:0046930">
    <property type="term" value="C:pore complex"/>
    <property type="evidence" value="ECO:0007669"/>
    <property type="project" value="UniProtKB-KW"/>
</dbReference>
<dbReference type="Gene3D" id="2.40.160.10">
    <property type="entry name" value="Porin"/>
    <property type="match status" value="1"/>
</dbReference>
<evidence type="ECO:0000256" key="2">
    <source>
        <dbReference type="ARBA" id="ARBA00011233"/>
    </source>
</evidence>
<reference evidence="13 14" key="1">
    <citation type="submission" date="2020-08" db="EMBL/GenBank/DDBJ databases">
        <title>Above-ground endophytic microbial communities from plants in different locations in the United States.</title>
        <authorList>
            <person name="Frank C."/>
        </authorList>
    </citation>
    <scope>NUCLEOTIDE SEQUENCE [LARGE SCALE GENOMIC DNA]</scope>
    <source>
        <strain evidence="13 14">WP4_2_2</strain>
    </source>
</reference>
<evidence type="ECO:0000256" key="4">
    <source>
        <dbReference type="ARBA" id="ARBA00022452"/>
    </source>
</evidence>
<keyword evidence="6 11" id="KW-0732">Signal</keyword>
<dbReference type="InterPro" id="IPR033900">
    <property type="entry name" value="Gram_neg_porin_domain"/>
</dbReference>
<feature type="domain" description="Porin" evidence="12">
    <location>
        <begin position="8"/>
        <end position="329"/>
    </location>
</feature>
<dbReference type="EMBL" id="JACHBW010000011">
    <property type="protein sequence ID" value="MBB6104166.1"/>
    <property type="molecule type" value="Genomic_DNA"/>
</dbReference>
<dbReference type="AlphaFoldDB" id="A0A7W9U0U1"/>
<evidence type="ECO:0000313" key="14">
    <source>
        <dbReference type="Proteomes" id="UP000571554"/>
    </source>
</evidence>
<keyword evidence="10" id="KW-0998">Cell outer membrane</keyword>
<evidence type="ECO:0000256" key="1">
    <source>
        <dbReference type="ARBA" id="ARBA00004571"/>
    </source>
</evidence>
<name>A0A7W9U0U1_9BURK</name>
<evidence type="ECO:0000256" key="6">
    <source>
        <dbReference type="ARBA" id="ARBA00022729"/>
    </source>
</evidence>
<dbReference type="CDD" id="cd00342">
    <property type="entry name" value="gram_neg_porins"/>
    <property type="match status" value="1"/>
</dbReference>
<dbReference type="PANTHER" id="PTHR34501">
    <property type="entry name" value="PROTEIN YDDL-RELATED"/>
    <property type="match status" value="1"/>
</dbReference>
<dbReference type="GO" id="GO:0009279">
    <property type="term" value="C:cell outer membrane"/>
    <property type="evidence" value="ECO:0007669"/>
    <property type="project" value="UniProtKB-SubCell"/>
</dbReference>
<evidence type="ECO:0000256" key="7">
    <source>
        <dbReference type="ARBA" id="ARBA00023065"/>
    </source>
</evidence>
<evidence type="ECO:0000256" key="11">
    <source>
        <dbReference type="SAM" id="SignalP"/>
    </source>
</evidence>
<proteinExistence type="predicted"/>
<evidence type="ECO:0000256" key="5">
    <source>
        <dbReference type="ARBA" id="ARBA00022692"/>
    </source>
</evidence>
<keyword evidence="5" id="KW-0812">Transmembrane</keyword>
<keyword evidence="9" id="KW-0472">Membrane</keyword>